<keyword evidence="2" id="KW-1185">Reference proteome</keyword>
<dbReference type="OrthoDB" id="737758at2759"/>
<name>A0A9D5CEB9_9LILI</name>
<dbReference type="InterPro" id="IPR053273">
    <property type="entry name" value="CST_Regulator"/>
</dbReference>
<accession>A0A9D5CEB9</accession>
<protein>
    <submittedName>
        <fullName evidence="1">Uncharacterized protein</fullName>
    </submittedName>
</protein>
<reference evidence="1" key="1">
    <citation type="submission" date="2021-03" db="EMBL/GenBank/DDBJ databases">
        <authorList>
            <person name="Li Z."/>
            <person name="Yang C."/>
        </authorList>
    </citation>
    <scope>NUCLEOTIDE SEQUENCE</scope>
    <source>
        <strain evidence="1">Dzin_1.0</strain>
        <tissue evidence="1">Leaf</tissue>
    </source>
</reference>
<dbReference type="PANTHER" id="PTHR34659">
    <property type="entry name" value="BNAA05G11610D PROTEIN"/>
    <property type="match status" value="1"/>
</dbReference>
<evidence type="ECO:0000313" key="1">
    <source>
        <dbReference type="EMBL" id="KAJ0971737.1"/>
    </source>
</evidence>
<comment type="caution">
    <text evidence="1">The sequence shown here is derived from an EMBL/GenBank/DDBJ whole genome shotgun (WGS) entry which is preliminary data.</text>
</comment>
<dbReference type="Proteomes" id="UP001085076">
    <property type="component" value="Miscellaneous, Linkage group lg05"/>
</dbReference>
<reference evidence="1" key="2">
    <citation type="journal article" date="2022" name="Hortic Res">
        <title>The genome of Dioscorea zingiberensis sheds light on the biosynthesis, origin and evolution of the medicinally important diosgenin saponins.</title>
        <authorList>
            <person name="Li Y."/>
            <person name="Tan C."/>
            <person name="Li Z."/>
            <person name="Guo J."/>
            <person name="Li S."/>
            <person name="Chen X."/>
            <person name="Wang C."/>
            <person name="Dai X."/>
            <person name="Yang H."/>
            <person name="Song W."/>
            <person name="Hou L."/>
            <person name="Xu J."/>
            <person name="Tong Z."/>
            <person name="Xu A."/>
            <person name="Yuan X."/>
            <person name="Wang W."/>
            <person name="Yang Q."/>
            <person name="Chen L."/>
            <person name="Sun Z."/>
            <person name="Wang K."/>
            <person name="Pan B."/>
            <person name="Chen J."/>
            <person name="Bao Y."/>
            <person name="Liu F."/>
            <person name="Qi X."/>
            <person name="Gang D.R."/>
            <person name="Wen J."/>
            <person name="Li J."/>
        </authorList>
    </citation>
    <scope>NUCLEOTIDE SEQUENCE</scope>
    <source>
        <strain evidence="1">Dzin_1.0</strain>
    </source>
</reference>
<dbReference type="EMBL" id="JAGGNH010000005">
    <property type="protein sequence ID" value="KAJ0971737.1"/>
    <property type="molecule type" value="Genomic_DNA"/>
</dbReference>
<dbReference type="AlphaFoldDB" id="A0A9D5CEB9"/>
<evidence type="ECO:0000313" key="2">
    <source>
        <dbReference type="Proteomes" id="UP001085076"/>
    </source>
</evidence>
<sequence>MMKVSIGMAKDVDRGFNHPLPGGLSLLSMDFSSKGFSWADNIYQKWGNICLDNILSQKPCKYVGVFGEHFRRMLDEVADDWLNHSDDCVEGPVSDLSLEHNVISEVCKKSTLVFDDLNASTKGLSHTTQSVEALNCKALQGQDQINEELTSSSDENVSSYCSDGVSALGHLTGARTTECLDGLSREEEDVTQDVVELNMESMEEFENVNFKDIWEDIETSKLVSISQPACKQVSYKRKFRHVFYSKLRSAKKDKGQIEPCLINNDMKQDVSENASPEISSQVSFEADWEIL</sequence>
<organism evidence="1 2">
    <name type="scientific">Dioscorea zingiberensis</name>
    <dbReference type="NCBI Taxonomy" id="325984"/>
    <lineage>
        <taxon>Eukaryota</taxon>
        <taxon>Viridiplantae</taxon>
        <taxon>Streptophyta</taxon>
        <taxon>Embryophyta</taxon>
        <taxon>Tracheophyta</taxon>
        <taxon>Spermatophyta</taxon>
        <taxon>Magnoliopsida</taxon>
        <taxon>Liliopsida</taxon>
        <taxon>Dioscoreales</taxon>
        <taxon>Dioscoreaceae</taxon>
        <taxon>Dioscorea</taxon>
    </lineage>
</organism>
<gene>
    <name evidence="1" type="ORF">J5N97_019696</name>
</gene>
<proteinExistence type="predicted"/>
<dbReference type="PANTHER" id="PTHR34659:SF1">
    <property type="entry name" value="PROTEIN EGT2"/>
    <property type="match status" value="1"/>
</dbReference>